<dbReference type="EMBL" id="DXGA01000156">
    <property type="protein sequence ID" value="HIW94334.1"/>
    <property type="molecule type" value="Genomic_DNA"/>
</dbReference>
<organism evidence="2 3">
    <name type="scientific">Candidatus Flavonifractor merdipullorum</name>
    <dbReference type="NCBI Taxonomy" id="2838590"/>
    <lineage>
        <taxon>Bacteria</taxon>
        <taxon>Bacillati</taxon>
        <taxon>Bacillota</taxon>
        <taxon>Clostridia</taxon>
        <taxon>Eubacteriales</taxon>
        <taxon>Oscillospiraceae</taxon>
        <taxon>Flavonifractor</taxon>
    </lineage>
</organism>
<sequence>MKLNNSHLNVSLFLLTLAASAAYLILGGYRLEQDFLVVGGILLVLLLIVLAARGFQKPFASSLPIFAVFWAFLYTLLPNASNLSYFLDSFGPSLGRFFSAAVSVLPLLLVALAAIFLLRKFAKDSRHFLIVVLYYLAYGTALTSLFMAAVYAVLPSESEILRAALLGPVFFGGVCLCLELSASFTKTDHLYRKAFFWLTLSFGFLILFVGPTAMWSIERLLMGADYRLIATLAVVLLGVLLLPLNTTIDDYDDVCKGYRNQILACFFFLWGAYSLLTMVWPQFFHQLVFLFGAPLAYLLYAFLRRFHGKKLPLMQKMDNSFLAVYSLAALVLLLALGRTVTIRPLYLLLIAVLLVVRYICNVLADKTQKPLVIHCFQGVAALVLLSAARLDLLTDPAQFPMAALLVISLFWCVVCFFLAKASTDTTRVYPSEYAFVNQIRTGIPAVLAVLALLLLLFR</sequence>
<feature type="transmembrane region" description="Helical" evidence="1">
    <location>
        <begin position="321"/>
        <end position="339"/>
    </location>
</feature>
<feature type="transmembrane region" description="Helical" evidence="1">
    <location>
        <begin position="226"/>
        <end position="245"/>
    </location>
</feature>
<feature type="transmembrane region" description="Helical" evidence="1">
    <location>
        <begin position="282"/>
        <end position="300"/>
    </location>
</feature>
<evidence type="ECO:0000313" key="2">
    <source>
        <dbReference type="EMBL" id="HIW94334.1"/>
    </source>
</evidence>
<comment type="caution">
    <text evidence="2">The sequence shown here is derived from an EMBL/GenBank/DDBJ whole genome shotgun (WGS) entry which is preliminary data.</text>
</comment>
<feature type="transmembrane region" description="Helical" evidence="1">
    <location>
        <begin position="194"/>
        <end position="214"/>
    </location>
</feature>
<reference evidence="2" key="2">
    <citation type="submission" date="2021-04" db="EMBL/GenBank/DDBJ databases">
        <authorList>
            <person name="Gilroy R."/>
        </authorList>
    </citation>
    <scope>NUCLEOTIDE SEQUENCE</scope>
    <source>
        <strain evidence="2">ChiGjej6B6-1540</strain>
    </source>
</reference>
<dbReference type="AlphaFoldDB" id="A0A9D1UNH1"/>
<feature type="transmembrane region" description="Helical" evidence="1">
    <location>
        <begin position="12"/>
        <end position="29"/>
    </location>
</feature>
<feature type="transmembrane region" description="Helical" evidence="1">
    <location>
        <begin position="345"/>
        <end position="364"/>
    </location>
</feature>
<keyword evidence="1" id="KW-0472">Membrane</keyword>
<evidence type="ECO:0000313" key="3">
    <source>
        <dbReference type="Proteomes" id="UP000824192"/>
    </source>
</evidence>
<accession>A0A9D1UNH1</accession>
<keyword evidence="1" id="KW-0812">Transmembrane</keyword>
<gene>
    <name evidence="2" type="ORF">H9868_07320</name>
</gene>
<evidence type="ECO:0000256" key="1">
    <source>
        <dbReference type="SAM" id="Phobius"/>
    </source>
</evidence>
<feature type="transmembrane region" description="Helical" evidence="1">
    <location>
        <begin position="59"/>
        <end position="77"/>
    </location>
</feature>
<dbReference type="Proteomes" id="UP000824192">
    <property type="component" value="Unassembled WGS sequence"/>
</dbReference>
<keyword evidence="1" id="KW-1133">Transmembrane helix</keyword>
<proteinExistence type="predicted"/>
<feature type="transmembrane region" description="Helical" evidence="1">
    <location>
        <begin position="400"/>
        <end position="419"/>
    </location>
</feature>
<feature type="transmembrane region" description="Helical" evidence="1">
    <location>
        <begin position="130"/>
        <end position="154"/>
    </location>
</feature>
<protein>
    <submittedName>
        <fullName evidence="2">Uncharacterized protein</fullName>
    </submittedName>
</protein>
<feature type="transmembrane region" description="Helical" evidence="1">
    <location>
        <begin position="439"/>
        <end position="457"/>
    </location>
</feature>
<reference evidence="2" key="1">
    <citation type="journal article" date="2021" name="PeerJ">
        <title>Extensive microbial diversity within the chicken gut microbiome revealed by metagenomics and culture.</title>
        <authorList>
            <person name="Gilroy R."/>
            <person name="Ravi A."/>
            <person name="Getino M."/>
            <person name="Pursley I."/>
            <person name="Horton D.L."/>
            <person name="Alikhan N.F."/>
            <person name="Baker D."/>
            <person name="Gharbi K."/>
            <person name="Hall N."/>
            <person name="Watson M."/>
            <person name="Adriaenssens E.M."/>
            <person name="Foster-Nyarko E."/>
            <person name="Jarju S."/>
            <person name="Secka A."/>
            <person name="Antonio M."/>
            <person name="Oren A."/>
            <person name="Chaudhuri R.R."/>
            <person name="La Ragione R."/>
            <person name="Hildebrand F."/>
            <person name="Pallen M.J."/>
        </authorList>
    </citation>
    <scope>NUCLEOTIDE SEQUENCE</scope>
    <source>
        <strain evidence="2">ChiGjej6B6-1540</strain>
    </source>
</reference>
<feature type="transmembrane region" description="Helical" evidence="1">
    <location>
        <begin position="371"/>
        <end position="388"/>
    </location>
</feature>
<feature type="transmembrane region" description="Helical" evidence="1">
    <location>
        <begin position="160"/>
        <end position="182"/>
    </location>
</feature>
<name>A0A9D1UNH1_9FIRM</name>
<feature type="transmembrane region" description="Helical" evidence="1">
    <location>
        <begin position="257"/>
        <end position="276"/>
    </location>
</feature>
<feature type="transmembrane region" description="Helical" evidence="1">
    <location>
        <begin position="97"/>
        <end position="118"/>
    </location>
</feature>
<feature type="transmembrane region" description="Helical" evidence="1">
    <location>
        <begin position="35"/>
        <end position="52"/>
    </location>
</feature>